<keyword evidence="2" id="KW-1185">Reference proteome</keyword>
<accession>A0ABV0U468</accession>
<proteinExistence type="predicted"/>
<evidence type="ECO:0000313" key="1">
    <source>
        <dbReference type="EMBL" id="MEQ2238933.1"/>
    </source>
</evidence>
<reference evidence="1 2" key="1">
    <citation type="submission" date="2021-06" db="EMBL/GenBank/DDBJ databases">
        <authorList>
            <person name="Palmer J.M."/>
        </authorList>
    </citation>
    <scope>NUCLEOTIDE SEQUENCE [LARGE SCALE GENOMIC DNA]</scope>
    <source>
        <strain evidence="2">if_2019</strain>
        <tissue evidence="1">Muscle</tissue>
    </source>
</reference>
<dbReference type="EMBL" id="JAHRIQ010055989">
    <property type="protein sequence ID" value="MEQ2238933.1"/>
    <property type="molecule type" value="Genomic_DNA"/>
</dbReference>
<organism evidence="1 2">
    <name type="scientific">Ilyodon furcidens</name>
    <name type="common">goldbreast splitfin</name>
    <dbReference type="NCBI Taxonomy" id="33524"/>
    <lineage>
        <taxon>Eukaryota</taxon>
        <taxon>Metazoa</taxon>
        <taxon>Chordata</taxon>
        <taxon>Craniata</taxon>
        <taxon>Vertebrata</taxon>
        <taxon>Euteleostomi</taxon>
        <taxon>Actinopterygii</taxon>
        <taxon>Neopterygii</taxon>
        <taxon>Teleostei</taxon>
        <taxon>Neoteleostei</taxon>
        <taxon>Acanthomorphata</taxon>
        <taxon>Ovalentaria</taxon>
        <taxon>Atherinomorphae</taxon>
        <taxon>Cyprinodontiformes</taxon>
        <taxon>Goodeidae</taxon>
        <taxon>Ilyodon</taxon>
    </lineage>
</organism>
<comment type="caution">
    <text evidence="1">The sequence shown here is derived from an EMBL/GenBank/DDBJ whole genome shotgun (WGS) entry which is preliminary data.</text>
</comment>
<evidence type="ECO:0000313" key="2">
    <source>
        <dbReference type="Proteomes" id="UP001482620"/>
    </source>
</evidence>
<name>A0ABV0U468_9TELE</name>
<gene>
    <name evidence="1" type="ORF">ILYODFUR_038512</name>
</gene>
<sequence length="110" mass="11888">MSGHGAECRFVVWCGCCASLSPPGCDRQVLSRFLLAECKPSAVVPSPNPLDQITDSLSALRALPVHPPTPYTNWRNLPTPHADLPTSVSMVCSFLRSLIITTKKEPISEA</sequence>
<protein>
    <submittedName>
        <fullName evidence="1">Uncharacterized protein</fullName>
    </submittedName>
</protein>
<dbReference type="Proteomes" id="UP001482620">
    <property type="component" value="Unassembled WGS sequence"/>
</dbReference>